<feature type="compositionally biased region" description="Basic and acidic residues" evidence="11">
    <location>
        <begin position="78"/>
        <end position="97"/>
    </location>
</feature>
<dbReference type="SMART" id="SM00962">
    <property type="entry name" value="SRP54"/>
    <property type="match status" value="1"/>
</dbReference>
<name>A0A059ZWN1_ACICK</name>
<accession>A0A059ZWN1</accession>
<dbReference type="InterPro" id="IPR013822">
    <property type="entry name" value="Signal_recog_particl_SRP54_hlx"/>
</dbReference>
<dbReference type="SUPFAM" id="SSF47364">
    <property type="entry name" value="Domain of the SRP/SRP receptor G-proteins"/>
    <property type="match status" value="1"/>
</dbReference>
<dbReference type="EMBL" id="CP005986">
    <property type="protein sequence ID" value="AIA54386.1"/>
    <property type="molecule type" value="Genomic_DNA"/>
</dbReference>
<dbReference type="HOGENOM" id="CLU_009301_4_2_6"/>
<dbReference type="Proteomes" id="UP000005522">
    <property type="component" value="Chromosome"/>
</dbReference>
<dbReference type="Pfam" id="PF00448">
    <property type="entry name" value="SRP54"/>
    <property type="match status" value="1"/>
</dbReference>
<dbReference type="GO" id="GO:0005737">
    <property type="term" value="C:cytoplasm"/>
    <property type="evidence" value="ECO:0007669"/>
    <property type="project" value="UniProtKB-SubCell"/>
</dbReference>
<dbReference type="NCBIfam" id="TIGR00064">
    <property type="entry name" value="ftsY"/>
    <property type="match status" value="1"/>
</dbReference>
<keyword evidence="1 10" id="KW-1003">Cell membrane</keyword>
<feature type="binding site" evidence="10">
    <location>
        <begin position="351"/>
        <end position="354"/>
    </location>
    <ligand>
        <name>GTP</name>
        <dbReference type="ChEBI" id="CHEBI:37565"/>
    </ligand>
</feature>
<dbReference type="HAMAP" id="MF_00920">
    <property type="entry name" value="FtsY"/>
    <property type="match status" value="1"/>
</dbReference>
<dbReference type="GO" id="GO:0005886">
    <property type="term" value="C:plasma membrane"/>
    <property type="evidence" value="ECO:0007669"/>
    <property type="project" value="UniProtKB-SubCell"/>
</dbReference>
<dbReference type="InterPro" id="IPR027417">
    <property type="entry name" value="P-loop_NTPase"/>
</dbReference>
<evidence type="ECO:0000256" key="1">
    <source>
        <dbReference type="ARBA" id="ARBA00022475"/>
    </source>
</evidence>
<dbReference type="FunFam" id="1.20.120.140:FF:000002">
    <property type="entry name" value="Signal recognition particle receptor FtsY"/>
    <property type="match status" value="1"/>
</dbReference>
<evidence type="ECO:0000256" key="11">
    <source>
        <dbReference type="SAM" id="MobiDB-lite"/>
    </source>
</evidence>
<dbReference type="InterPro" id="IPR042101">
    <property type="entry name" value="SRP54_N_sf"/>
</dbReference>
<dbReference type="InterPro" id="IPR036225">
    <property type="entry name" value="SRP/SRP_N"/>
</dbReference>
<proteinExistence type="inferred from homology"/>
<dbReference type="Gene3D" id="1.20.120.140">
    <property type="entry name" value="Signal recognition particle SRP54, nucleotide-binding domain"/>
    <property type="match status" value="1"/>
</dbReference>
<dbReference type="PANTHER" id="PTHR43134:SF1">
    <property type="entry name" value="SIGNAL RECOGNITION PARTICLE RECEPTOR SUBUNIT ALPHA"/>
    <property type="match status" value="1"/>
</dbReference>
<reference evidence="13 14" key="1">
    <citation type="journal article" date="2009" name="J. Bacteriol.">
        <title>Draft genome sequence of the extremely acidophilic bacterium Acidithiobacillus caldus ATCC 51756 reveals metabolic versatility in the genus Acidithiobacillus.</title>
        <authorList>
            <person name="Valdes J."/>
            <person name="Quatrini R."/>
            <person name="Hallberg K."/>
            <person name="Dopson M."/>
            <person name="Valenzuela P.D."/>
            <person name="Holmes D.S."/>
        </authorList>
    </citation>
    <scope>NUCLEOTIDE SEQUENCE [LARGE SCALE GENOMIC DNA]</scope>
    <source>
        <strain evidence="14">ATCC 51756 / DSM 8584 / KU</strain>
    </source>
</reference>
<evidence type="ECO:0000256" key="6">
    <source>
        <dbReference type="ARBA" id="ARBA00023136"/>
    </source>
</evidence>
<feature type="region of interest" description="Disordered" evidence="11">
    <location>
        <begin position="1"/>
        <end position="97"/>
    </location>
</feature>
<comment type="function">
    <text evidence="9 10">Involved in targeting and insertion of nascent membrane proteins into the cytoplasmic membrane. Acts as a receptor for the complex formed by the signal recognition particle (SRP) and the ribosome-nascent chain (RNC). Interaction with SRP-RNC leads to the transfer of the RNC complex to the Sec translocase for insertion into the membrane, the hydrolysis of GTP by both Ffh and FtsY, and the dissociation of the SRP-FtsY complex into the individual components.</text>
</comment>
<feature type="binding site" evidence="10">
    <location>
        <begin position="287"/>
        <end position="291"/>
    </location>
    <ligand>
        <name>GTP</name>
        <dbReference type="ChEBI" id="CHEBI:37565"/>
    </ligand>
</feature>
<dbReference type="KEGG" id="acz:Acaty_c0499"/>
<dbReference type="CDD" id="cd17874">
    <property type="entry name" value="FtsY"/>
    <property type="match status" value="1"/>
</dbReference>
<dbReference type="GO" id="GO:0006614">
    <property type="term" value="P:SRP-dependent cotranslational protein targeting to membrane"/>
    <property type="evidence" value="ECO:0007669"/>
    <property type="project" value="InterPro"/>
</dbReference>
<dbReference type="EC" id="3.6.5.4" evidence="10"/>
<dbReference type="SUPFAM" id="SSF52540">
    <property type="entry name" value="P-loop containing nucleoside triphosphate hydrolases"/>
    <property type="match status" value="1"/>
</dbReference>
<dbReference type="GO" id="GO:0005047">
    <property type="term" value="F:signal recognition particle binding"/>
    <property type="evidence" value="ECO:0007669"/>
    <property type="project" value="TreeGrafter"/>
</dbReference>
<dbReference type="PANTHER" id="PTHR43134">
    <property type="entry name" value="SIGNAL RECOGNITION PARTICLE RECEPTOR SUBUNIT ALPHA"/>
    <property type="match status" value="1"/>
</dbReference>
<gene>
    <name evidence="10" type="primary">ftsY</name>
    <name evidence="13" type="ORF">Acaty_c0499</name>
</gene>
<dbReference type="Gene3D" id="3.40.50.300">
    <property type="entry name" value="P-loop containing nucleotide triphosphate hydrolases"/>
    <property type="match status" value="1"/>
</dbReference>
<dbReference type="SMART" id="SM00963">
    <property type="entry name" value="SRP54_N"/>
    <property type="match status" value="1"/>
</dbReference>
<keyword evidence="6 10" id="KW-0472">Membrane</keyword>
<dbReference type="GeneID" id="92930510"/>
<dbReference type="GO" id="GO:0003924">
    <property type="term" value="F:GTPase activity"/>
    <property type="evidence" value="ECO:0007669"/>
    <property type="project" value="UniProtKB-UniRule"/>
</dbReference>
<evidence type="ECO:0000256" key="5">
    <source>
        <dbReference type="ARBA" id="ARBA00023134"/>
    </source>
</evidence>
<feature type="binding site" evidence="10">
    <location>
        <begin position="205"/>
        <end position="212"/>
    </location>
    <ligand>
        <name>GTP</name>
        <dbReference type="ChEBI" id="CHEBI:37565"/>
    </ligand>
</feature>
<dbReference type="InterPro" id="IPR000897">
    <property type="entry name" value="SRP54_GTPase_dom"/>
</dbReference>
<organism evidence="13 14">
    <name type="scientific">Acidithiobacillus caldus (strain ATCC 51756 / DSM 8584 / KU)</name>
    <dbReference type="NCBI Taxonomy" id="637389"/>
    <lineage>
        <taxon>Bacteria</taxon>
        <taxon>Pseudomonadati</taxon>
        <taxon>Pseudomonadota</taxon>
        <taxon>Acidithiobacillia</taxon>
        <taxon>Acidithiobacillales</taxon>
        <taxon>Acidithiobacillaceae</taxon>
        <taxon>Acidithiobacillus</taxon>
    </lineage>
</organism>
<keyword evidence="7 10" id="KW-0675">Receptor</keyword>
<dbReference type="eggNOG" id="COG0552">
    <property type="taxonomic scope" value="Bacteria"/>
</dbReference>
<comment type="similarity">
    <text evidence="10">Belongs to the GTP-binding SRP family. FtsY subfamily.</text>
</comment>
<evidence type="ECO:0000259" key="12">
    <source>
        <dbReference type="PROSITE" id="PS00300"/>
    </source>
</evidence>
<evidence type="ECO:0000313" key="14">
    <source>
        <dbReference type="Proteomes" id="UP000005522"/>
    </source>
</evidence>
<dbReference type="RefSeq" id="WP_004870620.1">
    <property type="nucleotide sequence ID" value="NZ_CP005986.1"/>
</dbReference>
<evidence type="ECO:0000256" key="2">
    <source>
        <dbReference type="ARBA" id="ARBA00022490"/>
    </source>
</evidence>
<dbReference type="AlphaFoldDB" id="A0A059ZWN1"/>
<comment type="subunit">
    <text evidence="10">Part of the signal recognition particle protein translocation system, which is composed of SRP and FtsY. SRP is a ribonucleoprotein composed of Ffh and a 4.5S RNA molecule.</text>
</comment>
<evidence type="ECO:0000256" key="8">
    <source>
        <dbReference type="ARBA" id="ARBA00048027"/>
    </source>
</evidence>
<evidence type="ECO:0000256" key="7">
    <source>
        <dbReference type="ARBA" id="ARBA00023170"/>
    </source>
</evidence>
<evidence type="ECO:0000313" key="13">
    <source>
        <dbReference type="EMBL" id="AIA54386.1"/>
    </source>
</evidence>
<dbReference type="InterPro" id="IPR003593">
    <property type="entry name" value="AAA+_ATPase"/>
</dbReference>
<dbReference type="Pfam" id="PF02881">
    <property type="entry name" value="SRP54_N"/>
    <property type="match status" value="1"/>
</dbReference>
<keyword evidence="3 10" id="KW-0547">Nucleotide-binding</keyword>
<keyword evidence="4 10" id="KW-0378">Hydrolase</keyword>
<dbReference type="PROSITE" id="PS00300">
    <property type="entry name" value="SRP54"/>
    <property type="match status" value="1"/>
</dbReference>
<keyword evidence="2 10" id="KW-0963">Cytoplasm</keyword>
<dbReference type="SMART" id="SM00382">
    <property type="entry name" value="AAA"/>
    <property type="match status" value="1"/>
</dbReference>
<protein>
    <recommendedName>
        <fullName evidence="10">Signal recognition particle receptor FtsY</fullName>
        <shortName evidence="10">SRP receptor</shortName>
        <ecNumber evidence="10">3.6.5.4</ecNumber>
    </recommendedName>
</protein>
<comment type="subcellular location">
    <subcellularLocation>
        <location evidence="10">Cell membrane</location>
        <topology evidence="10">Peripheral membrane protein</topology>
        <orientation evidence="10">Cytoplasmic side</orientation>
    </subcellularLocation>
    <subcellularLocation>
        <location evidence="10">Cytoplasm</location>
    </subcellularLocation>
</comment>
<evidence type="ECO:0000256" key="10">
    <source>
        <dbReference type="HAMAP-Rule" id="MF_00920"/>
    </source>
</evidence>
<comment type="catalytic activity">
    <reaction evidence="8 10">
        <text>GTP + H2O = GDP + phosphate + H(+)</text>
        <dbReference type="Rhea" id="RHEA:19669"/>
        <dbReference type="ChEBI" id="CHEBI:15377"/>
        <dbReference type="ChEBI" id="CHEBI:15378"/>
        <dbReference type="ChEBI" id="CHEBI:37565"/>
        <dbReference type="ChEBI" id="CHEBI:43474"/>
        <dbReference type="ChEBI" id="CHEBI:58189"/>
        <dbReference type="EC" id="3.6.5.4"/>
    </reaction>
</comment>
<sequence length="403" mass="42709">MVFNWFKRNKGKAEEESGDTSASVPESQVEPAPPTPTPQQGESAAPPEETPVTEAALTPAGTIASASDHAPVAPSSTKPDDDTRGARSEADAEAPRRGLFGRLREGLRRSREQISASVEQLVLGKKVIDDELLEDLEAILLQADMGVAATRDIMDRVTQRVRRNELKDPAALRAAIRQALLDILQPRAQPWTPAKGQTQVLMMVGINGAGKTTTIGKLAARWKAEGYSILLGAGDTFRAAAVEQLTGWAERVQVPVIAQGAGADSASVLYDAYAAARARGIDLVIADTAGRLHTQGHLMEELKKVKRVLAKQDPGAPHQIWLVLDAGTGQNALQQVRQFHEAVGLTGICITKLDGTAKGGVVAAVAKALPLPIRFIGVGEGVEDLRPFSAEAFVDALVAETGS</sequence>
<feature type="domain" description="SRP54-type proteins GTP-binding" evidence="12">
    <location>
        <begin position="372"/>
        <end position="385"/>
    </location>
</feature>
<evidence type="ECO:0000256" key="4">
    <source>
        <dbReference type="ARBA" id="ARBA00022801"/>
    </source>
</evidence>
<evidence type="ECO:0000256" key="9">
    <source>
        <dbReference type="ARBA" id="ARBA00053570"/>
    </source>
</evidence>
<dbReference type="FunFam" id="3.40.50.300:FF:000053">
    <property type="entry name" value="Signal recognition particle receptor FtsY"/>
    <property type="match status" value="1"/>
</dbReference>
<evidence type="ECO:0000256" key="3">
    <source>
        <dbReference type="ARBA" id="ARBA00022741"/>
    </source>
</evidence>
<dbReference type="InterPro" id="IPR004390">
    <property type="entry name" value="SR_rcpt_FtsY"/>
</dbReference>
<dbReference type="GO" id="GO:0005525">
    <property type="term" value="F:GTP binding"/>
    <property type="evidence" value="ECO:0007669"/>
    <property type="project" value="UniProtKB-UniRule"/>
</dbReference>
<keyword evidence="5 10" id="KW-0342">GTP-binding</keyword>